<feature type="region of interest" description="Disordered" evidence="2">
    <location>
        <begin position="96"/>
        <end position="131"/>
    </location>
</feature>
<dbReference type="EMBL" id="OU015569">
    <property type="protein sequence ID" value="CAG5094840.1"/>
    <property type="molecule type" value="Genomic_DNA"/>
</dbReference>
<sequence length="168" mass="19574">MANFESVCKALENVKSLYEQEIKRVKDEHEEEIKKLEDAHQNEKWTLNASIEGLRRGMEDNWSAWKISESAYKRCLDEKIEVERKLKVSEAQRIESGKKLEGLGKTTEELRSQVEDLKQKQRMSESDKEVEKAMEALMKAYEAKKAAEDKEEGGQVEAGPERKKRRTR</sequence>
<gene>
    <name evidence="3" type="ORF">OKIOD_LOCUS5465</name>
</gene>
<evidence type="ECO:0000313" key="3">
    <source>
        <dbReference type="EMBL" id="CAG5094840.1"/>
    </source>
</evidence>
<keyword evidence="1" id="KW-0175">Coiled coil</keyword>
<dbReference type="Proteomes" id="UP001158576">
    <property type="component" value="Chromosome XSR"/>
</dbReference>
<feature type="region of interest" description="Disordered" evidence="2">
    <location>
        <begin position="143"/>
        <end position="168"/>
    </location>
</feature>
<evidence type="ECO:0000256" key="1">
    <source>
        <dbReference type="SAM" id="Coils"/>
    </source>
</evidence>
<evidence type="ECO:0000256" key="2">
    <source>
        <dbReference type="SAM" id="MobiDB-lite"/>
    </source>
</evidence>
<organism evidence="3 4">
    <name type="scientific">Oikopleura dioica</name>
    <name type="common">Tunicate</name>
    <dbReference type="NCBI Taxonomy" id="34765"/>
    <lineage>
        <taxon>Eukaryota</taxon>
        <taxon>Metazoa</taxon>
        <taxon>Chordata</taxon>
        <taxon>Tunicata</taxon>
        <taxon>Appendicularia</taxon>
        <taxon>Copelata</taxon>
        <taxon>Oikopleuridae</taxon>
        <taxon>Oikopleura</taxon>
    </lineage>
</organism>
<evidence type="ECO:0000313" key="4">
    <source>
        <dbReference type="Proteomes" id="UP001158576"/>
    </source>
</evidence>
<protein>
    <submittedName>
        <fullName evidence="3">Oidioi.mRNA.OKI2018_I69.XSR.g13907.t1.cds</fullName>
    </submittedName>
</protein>
<name>A0ABN7SEH3_OIKDI</name>
<reference evidence="3 4" key="1">
    <citation type="submission" date="2021-04" db="EMBL/GenBank/DDBJ databases">
        <authorList>
            <person name="Bliznina A."/>
        </authorList>
    </citation>
    <scope>NUCLEOTIDE SEQUENCE [LARGE SCALE GENOMIC DNA]</scope>
</reference>
<accession>A0ABN7SEH3</accession>
<feature type="coiled-coil region" evidence="1">
    <location>
        <begin position="1"/>
        <end position="46"/>
    </location>
</feature>
<keyword evidence="4" id="KW-1185">Reference proteome</keyword>
<proteinExistence type="predicted"/>